<name>A0A1L9VN19_ASPGL</name>
<evidence type="ECO:0000313" key="3">
    <source>
        <dbReference type="Proteomes" id="UP000184300"/>
    </source>
</evidence>
<dbReference type="STRING" id="1160497.A0A1L9VN19"/>
<dbReference type="Proteomes" id="UP000184300">
    <property type="component" value="Unassembled WGS sequence"/>
</dbReference>
<sequence length="241" mass="27432">MYDHLDPKKFGLDQKFIDEANHTLREYDSWKIYCDSFEDGRERNQKEGNFFLAKLYQDNAAKVESKEVSESIISSPANHTRSRAQRRALIEELDQSPTKLKADANASKSLPTGSNGVKKLLALKLKDAREPPNGPDELPKTPSPTDSPISYQWGSPDSPAWIPNETFPKSIDEQIVNTALAAWILEHPNEPPEPIGRRFQVLQDRNEIFSNFARYGSKYFSYLRGEGAFDETDPESFMTIF</sequence>
<organism evidence="2 3">
    <name type="scientific">Aspergillus glaucus CBS 516.65</name>
    <dbReference type="NCBI Taxonomy" id="1160497"/>
    <lineage>
        <taxon>Eukaryota</taxon>
        <taxon>Fungi</taxon>
        <taxon>Dikarya</taxon>
        <taxon>Ascomycota</taxon>
        <taxon>Pezizomycotina</taxon>
        <taxon>Eurotiomycetes</taxon>
        <taxon>Eurotiomycetidae</taxon>
        <taxon>Eurotiales</taxon>
        <taxon>Aspergillaceae</taxon>
        <taxon>Aspergillus</taxon>
        <taxon>Aspergillus subgen. Aspergillus</taxon>
    </lineage>
</organism>
<feature type="region of interest" description="Disordered" evidence="1">
    <location>
        <begin position="128"/>
        <end position="152"/>
    </location>
</feature>
<feature type="compositionally biased region" description="Polar residues" evidence="1">
    <location>
        <begin position="143"/>
        <end position="152"/>
    </location>
</feature>
<accession>A0A1L9VN19</accession>
<evidence type="ECO:0000313" key="2">
    <source>
        <dbReference type="EMBL" id="OJJ85315.1"/>
    </source>
</evidence>
<protein>
    <submittedName>
        <fullName evidence="2">Uncharacterized protein</fullName>
    </submittedName>
</protein>
<evidence type="ECO:0000256" key="1">
    <source>
        <dbReference type="SAM" id="MobiDB-lite"/>
    </source>
</evidence>
<dbReference type="VEuPathDB" id="FungiDB:ASPGLDRAFT_81751"/>
<dbReference type="EMBL" id="KV878895">
    <property type="protein sequence ID" value="OJJ85315.1"/>
    <property type="molecule type" value="Genomic_DNA"/>
</dbReference>
<dbReference type="GeneID" id="34466393"/>
<dbReference type="OrthoDB" id="4510398at2759"/>
<dbReference type="AlphaFoldDB" id="A0A1L9VN19"/>
<reference evidence="3" key="1">
    <citation type="journal article" date="2017" name="Genome Biol.">
        <title>Comparative genomics reveals high biological diversity and specific adaptations in the industrially and medically important fungal genus Aspergillus.</title>
        <authorList>
            <person name="de Vries R.P."/>
            <person name="Riley R."/>
            <person name="Wiebenga A."/>
            <person name="Aguilar-Osorio G."/>
            <person name="Amillis S."/>
            <person name="Uchima C.A."/>
            <person name="Anderluh G."/>
            <person name="Asadollahi M."/>
            <person name="Askin M."/>
            <person name="Barry K."/>
            <person name="Battaglia E."/>
            <person name="Bayram O."/>
            <person name="Benocci T."/>
            <person name="Braus-Stromeyer S.A."/>
            <person name="Caldana C."/>
            <person name="Canovas D."/>
            <person name="Cerqueira G.C."/>
            <person name="Chen F."/>
            <person name="Chen W."/>
            <person name="Choi C."/>
            <person name="Clum A."/>
            <person name="Dos Santos R.A."/>
            <person name="Damasio A.R."/>
            <person name="Diallinas G."/>
            <person name="Emri T."/>
            <person name="Fekete E."/>
            <person name="Flipphi M."/>
            <person name="Freyberg S."/>
            <person name="Gallo A."/>
            <person name="Gournas C."/>
            <person name="Habgood R."/>
            <person name="Hainaut M."/>
            <person name="Harispe M.L."/>
            <person name="Henrissat B."/>
            <person name="Hilden K.S."/>
            <person name="Hope R."/>
            <person name="Hossain A."/>
            <person name="Karabika E."/>
            <person name="Karaffa L."/>
            <person name="Karanyi Z."/>
            <person name="Krasevec N."/>
            <person name="Kuo A."/>
            <person name="Kusch H."/>
            <person name="LaButti K."/>
            <person name="Lagendijk E.L."/>
            <person name="Lapidus A."/>
            <person name="Levasseur A."/>
            <person name="Lindquist E."/>
            <person name="Lipzen A."/>
            <person name="Logrieco A.F."/>
            <person name="MacCabe A."/>
            <person name="Maekelae M.R."/>
            <person name="Malavazi I."/>
            <person name="Melin P."/>
            <person name="Meyer V."/>
            <person name="Mielnichuk N."/>
            <person name="Miskei M."/>
            <person name="Molnar A.P."/>
            <person name="Mule G."/>
            <person name="Ngan C.Y."/>
            <person name="Orejas M."/>
            <person name="Orosz E."/>
            <person name="Ouedraogo J.P."/>
            <person name="Overkamp K.M."/>
            <person name="Park H.-S."/>
            <person name="Perrone G."/>
            <person name="Piumi F."/>
            <person name="Punt P.J."/>
            <person name="Ram A.F."/>
            <person name="Ramon A."/>
            <person name="Rauscher S."/>
            <person name="Record E."/>
            <person name="Riano-Pachon D.M."/>
            <person name="Robert V."/>
            <person name="Roehrig J."/>
            <person name="Ruller R."/>
            <person name="Salamov A."/>
            <person name="Salih N.S."/>
            <person name="Samson R.A."/>
            <person name="Sandor E."/>
            <person name="Sanguinetti M."/>
            <person name="Schuetze T."/>
            <person name="Sepcic K."/>
            <person name="Shelest E."/>
            <person name="Sherlock G."/>
            <person name="Sophianopoulou V."/>
            <person name="Squina F.M."/>
            <person name="Sun H."/>
            <person name="Susca A."/>
            <person name="Todd R.B."/>
            <person name="Tsang A."/>
            <person name="Unkles S.E."/>
            <person name="van de Wiele N."/>
            <person name="van Rossen-Uffink D."/>
            <person name="Oliveira J.V."/>
            <person name="Vesth T.C."/>
            <person name="Visser J."/>
            <person name="Yu J.-H."/>
            <person name="Zhou M."/>
            <person name="Andersen M.R."/>
            <person name="Archer D.B."/>
            <person name="Baker S.E."/>
            <person name="Benoit I."/>
            <person name="Brakhage A.A."/>
            <person name="Braus G.H."/>
            <person name="Fischer R."/>
            <person name="Frisvad J.C."/>
            <person name="Goldman G.H."/>
            <person name="Houbraken J."/>
            <person name="Oakley B."/>
            <person name="Pocsi I."/>
            <person name="Scazzocchio C."/>
            <person name="Seiboth B."/>
            <person name="vanKuyk P.A."/>
            <person name="Wortman J."/>
            <person name="Dyer P.S."/>
            <person name="Grigoriev I.V."/>
        </authorList>
    </citation>
    <scope>NUCLEOTIDE SEQUENCE [LARGE SCALE GENOMIC DNA]</scope>
    <source>
        <strain evidence="3">CBS 516.65</strain>
    </source>
</reference>
<proteinExistence type="predicted"/>
<feature type="region of interest" description="Disordered" evidence="1">
    <location>
        <begin position="93"/>
        <end position="114"/>
    </location>
</feature>
<keyword evidence="3" id="KW-1185">Reference proteome</keyword>
<gene>
    <name evidence="2" type="ORF">ASPGLDRAFT_81751</name>
</gene>
<dbReference type="RefSeq" id="XP_022402013.1">
    <property type="nucleotide sequence ID" value="XM_022550133.1"/>
</dbReference>